<dbReference type="GO" id="GO:0005524">
    <property type="term" value="F:ATP binding"/>
    <property type="evidence" value="ECO:0007669"/>
    <property type="project" value="UniProtKB-UniRule"/>
</dbReference>
<dbReference type="GO" id="GO:0004672">
    <property type="term" value="F:protein kinase activity"/>
    <property type="evidence" value="ECO:0007669"/>
    <property type="project" value="InterPro"/>
</dbReference>
<dbReference type="Proteomes" id="UP000480246">
    <property type="component" value="Unassembled WGS sequence"/>
</dbReference>
<keyword evidence="1" id="KW-0067">ATP-binding</keyword>
<feature type="binding site" evidence="1">
    <location>
        <position position="59"/>
    </location>
    <ligand>
        <name>ATP</name>
        <dbReference type="ChEBI" id="CHEBI:30616"/>
    </ligand>
</feature>
<organism evidence="3 4">
    <name type="scientific">Gracilibacillus oryzae</name>
    <dbReference type="NCBI Taxonomy" id="1672701"/>
    <lineage>
        <taxon>Bacteria</taxon>
        <taxon>Bacillati</taxon>
        <taxon>Bacillota</taxon>
        <taxon>Bacilli</taxon>
        <taxon>Bacillales</taxon>
        <taxon>Bacillaceae</taxon>
        <taxon>Gracilibacillus</taxon>
    </lineage>
</organism>
<dbReference type="PANTHER" id="PTHR24347">
    <property type="entry name" value="SERINE/THREONINE-PROTEIN KINASE"/>
    <property type="match status" value="1"/>
</dbReference>
<name>A0A7C8GX63_9BACI</name>
<gene>
    <name evidence="3" type="ORF">F9U64_00885</name>
</gene>
<dbReference type="EMBL" id="WEID01000004">
    <property type="protein sequence ID" value="KAB8139381.1"/>
    <property type="molecule type" value="Genomic_DNA"/>
</dbReference>
<dbReference type="Gene3D" id="1.10.510.10">
    <property type="entry name" value="Transferase(Phosphotransferase) domain 1"/>
    <property type="match status" value="1"/>
</dbReference>
<dbReference type="PROSITE" id="PS50011">
    <property type="entry name" value="PROTEIN_KINASE_DOM"/>
    <property type="match status" value="1"/>
</dbReference>
<dbReference type="RefSeq" id="WP_153400888.1">
    <property type="nucleotide sequence ID" value="NZ_ML762424.1"/>
</dbReference>
<dbReference type="InterPro" id="IPR011009">
    <property type="entry name" value="Kinase-like_dom_sf"/>
</dbReference>
<dbReference type="Pfam" id="PF00069">
    <property type="entry name" value="Pkinase"/>
    <property type="match status" value="1"/>
</dbReference>
<evidence type="ECO:0000313" key="3">
    <source>
        <dbReference type="EMBL" id="KAB8139381.1"/>
    </source>
</evidence>
<dbReference type="InterPro" id="IPR000719">
    <property type="entry name" value="Prot_kinase_dom"/>
</dbReference>
<dbReference type="PROSITE" id="PS00107">
    <property type="entry name" value="PROTEIN_KINASE_ATP"/>
    <property type="match status" value="1"/>
</dbReference>
<evidence type="ECO:0000259" key="2">
    <source>
        <dbReference type="PROSITE" id="PS50011"/>
    </source>
</evidence>
<comment type="caution">
    <text evidence="3">The sequence shown here is derived from an EMBL/GenBank/DDBJ whole genome shotgun (WGS) entry which is preliminary data.</text>
</comment>
<dbReference type="SUPFAM" id="SSF56112">
    <property type="entry name" value="Protein kinase-like (PK-like)"/>
    <property type="match status" value="1"/>
</dbReference>
<proteinExistence type="predicted"/>
<evidence type="ECO:0000313" key="4">
    <source>
        <dbReference type="Proteomes" id="UP000480246"/>
    </source>
</evidence>
<evidence type="ECO:0000256" key="1">
    <source>
        <dbReference type="PROSITE-ProRule" id="PRU10141"/>
    </source>
</evidence>
<dbReference type="InterPro" id="IPR017441">
    <property type="entry name" value="Protein_kinase_ATP_BS"/>
</dbReference>
<dbReference type="AlphaFoldDB" id="A0A7C8GX63"/>
<reference evidence="3 4" key="1">
    <citation type="submission" date="2019-10" db="EMBL/GenBank/DDBJ databases">
        <title>Gracilibacillus sp. nov. isolated from rice seeds.</title>
        <authorList>
            <person name="He S."/>
        </authorList>
    </citation>
    <scope>NUCLEOTIDE SEQUENCE [LARGE SCALE GENOMIC DNA]</scope>
    <source>
        <strain evidence="3 4">TD8</strain>
    </source>
</reference>
<keyword evidence="3" id="KW-0808">Transferase</keyword>
<dbReference type="CDD" id="cd00180">
    <property type="entry name" value="PKc"/>
    <property type="match status" value="1"/>
</dbReference>
<keyword evidence="1" id="KW-0547">Nucleotide-binding</keyword>
<keyword evidence="4" id="KW-1185">Reference proteome</keyword>
<sequence>MELIYWLMKRICQKIMDKTYPSQSILAERYKIEKVLGDGSYGIAYLCIELESGSKCVVKQMRKSKKKENEKMYKQETAALQLFDHPSIPYLIETFTYEGNHFFSMEFIEGDNLEDLLFSKKKVFNEAEALLFFRQLLEIVAYTHKQGIAHCDIRIPNVMLSDNQIYLIDFGLSQCLDNIHKKEIVQDDFFDLGDFLLFILYSTYDAKSKKNRPWTEELHLHNQTTGILKKLLQIEQPYSNVHEIITDVHHAINVISY</sequence>
<protein>
    <submittedName>
        <fullName evidence="3">Serine/threonine-protein kinase</fullName>
    </submittedName>
</protein>
<keyword evidence="3" id="KW-0418">Kinase</keyword>
<accession>A0A7C8GX63</accession>
<dbReference type="OrthoDB" id="9788659at2"/>
<feature type="domain" description="Protein kinase" evidence="2">
    <location>
        <begin position="30"/>
        <end position="257"/>
    </location>
</feature>